<name>A0AA40AIM0_9PEZI</name>
<dbReference type="Proteomes" id="UP001172159">
    <property type="component" value="Unassembled WGS sequence"/>
</dbReference>
<accession>A0AA40AIM0</accession>
<gene>
    <name evidence="2" type="ORF">B0T21DRAFT_454323</name>
</gene>
<evidence type="ECO:0000313" key="3">
    <source>
        <dbReference type="Proteomes" id="UP001172159"/>
    </source>
</evidence>
<feature type="compositionally biased region" description="Acidic residues" evidence="1">
    <location>
        <begin position="157"/>
        <end position="169"/>
    </location>
</feature>
<reference evidence="2" key="1">
    <citation type="submission" date="2023-06" db="EMBL/GenBank/DDBJ databases">
        <title>Genome-scale phylogeny and comparative genomics of the fungal order Sordariales.</title>
        <authorList>
            <consortium name="Lawrence Berkeley National Laboratory"/>
            <person name="Hensen N."/>
            <person name="Bonometti L."/>
            <person name="Westerberg I."/>
            <person name="Brannstrom I.O."/>
            <person name="Guillou S."/>
            <person name="Cros-Aarteil S."/>
            <person name="Calhoun S."/>
            <person name="Haridas S."/>
            <person name="Kuo A."/>
            <person name="Mondo S."/>
            <person name="Pangilinan J."/>
            <person name="Riley R."/>
            <person name="Labutti K."/>
            <person name="Andreopoulos B."/>
            <person name="Lipzen A."/>
            <person name="Chen C."/>
            <person name="Yanf M."/>
            <person name="Daum C."/>
            <person name="Ng V."/>
            <person name="Clum A."/>
            <person name="Steindorff A."/>
            <person name="Ohm R."/>
            <person name="Martin F."/>
            <person name="Silar P."/>
            <person name="Natvig D."/>
            <person name="Lalanne C."/>
            <person name="Gautier V."/>
            <person name="Ament-Velasquez S.L."/>
            <person name="Kruys A."/>
            <person name="Hutchinson M.I."/>
            <person name="Powell A.J."/>
            <person name="Barry K."/>
            <person name="Miller A.N."/>
            <person name="Grigoriev I.V."/>
            <person name="Debuchy R."/>
            <person name="Gladieux P."/>
            <person name="Thoren M.H."/>
            <person name="Johannesson H."/>
        </authorList>
    </citation>
    <scope>NUCLEOTIDE SEQUENCE</scope>
    <source>
        <strain evidence="2">CBS 540.89</strain>
    </source>
</reference>
<organism evidence="2 3">
    <name type="scientific">Apiosordaria backusii</name>
    <dbReference type="NCBI Taxonomy" id="314023"/>
    <lineage>
        <taxon>Eukaryota</taxon>
        <taxon>Fungi</taxon>
        <taxon>Dikarya</taxon>
        <taxon>Ascomycota</taxon>
        <taxon>Pezizomycotina</taxon>
        <taxon>Sordariomycetes</taxon>
        <taxon>Sordariomycetidae</taxon>
        <taxon>Sordariales</taxon>
        <taxon>Lasiosphaeriaceae</taxon>
        <taxon>Apiosordaria</taxon>
    </lineage>
</organism>
<dbReference type="EMBL" id="JAUKTV010000014">
    <property type="protein sequence ID" value="KAK0716531.1"/>
    <property type="molecule type" value="Genomic_DNA"/>
</dbReference>
<sequence>MSSNDTMIEKLDPLPQLPKVSQKDWWPQWVPLANDSQKANIVGLRAWDIPCNNPATAQELADRRHIFKWLYDSVSQELNVLWMLDWVGWNPEDSDPYHLYTKVFQAFEFDSPSQVTATHFDQTPRGAEDDELGYETDYDASLEHHTGPVQSRQGTVEDVEDEADVAMKE</sequence>
<evidence type="ECO:0000313" key="2">
    <source>
        <dbReference type="EMBL" id="KAK0716531.1"/>
    </source>
</evidence>
<evidence type="ECO:0000256" key="1">
    <source>
        <dbReference type="SAM" id="MobiDB-lite"/>
    </source>
</evidence>
<proteinExistence type="predicted"/>
<dbReference type="AlphaFoldDB" id="A0AA40AIM0"/>
<feature type="region of interest" description="Disordered" evidence="1">
    <location>
        <begin position="119"/>
        <end position="169"/>
    </location>
</feature>
<feature type="compositionally biased region" description="Acidic residues" evidence="1">
    <location>
        <begin position="128"/>
        <end position="140"/>
    </location>
</feature>
<protein>
    <submittedName>
        <fullName evidence="2">Uncharacterized protein</fullName>
    </submittedName>
</protein>
<keyword evidence="3" id="KW-1185">Reference proteome</keyword>
<comment type="caution">
    <text evidence="2">The sequence shown here is derived from an EMBL/GenBank/DDBJ whole genome shotgun (WGS) entry which is preliminary data.</text>
</comment>